<protein>
    <submittedName>
        <fullName evidence="1">Putative ovule protein</fullName>
    </submittedName>
</protein>
<sequence>MYLQSASCYHLTSLVCWKISLDFNLYPMRNTTAWRPVCKKVQKLRRGFLPAMSAVWLVSRE</sequence>
<dbReference type="AlphaFoldDB" id="A0A0V0GHZ5"/>
<evidence type="ECO:0000313" key="1">
    <source>
        <dbReference type="EMBL" id="JAP06891.1"/>
    </source>
</evidence>
<proteinExistence type="predicted"/>
<organism evidence="1">
    <name type="scientific">Solanum chacoense</name>
    <name type="common">Chaco potato</name>
    <dbReference type="NCBI Taxonomy" id="4108"/>
    <lineage>
        <taxon>Eukaryota</taxon>
        <taxon>Viridiplantae</taxon>
        <taxon>Streptophyta</taxon>
        <taxon>Embryophyta</taxon>
        <taxon>Tracheophyta</taxon>
        <taxon>Spermatophyta</taxon>
        <taxon>Magnoliopsida</taxon>
        <taxon>eudicotyledons</taxon>
        <taxon>Gunneridae</taxon>
        <taxon>Pentapetalae</taxon>
        <taxon>asterids</taxon>
        <taxon>lamiids</taxon>
        <taxon>Solanales</taxon>
        <taxon>Solanaceae</taxon>
        <taxon>Solanoideae</taxon>
        <taxon>Solaneae</taxon>
        <taxon>Solanum</taxon>
    </lineage>
</organism>
<dbReference type="EMBL" id="GEDG01040022">
    <property type="protein sequence ID" value="JAP06891.1"/>
    <property type="molecule type" value="Transcribed_RNA"/>
</dbReference>
<accession>A0A0V0GHZ5</accession>
<reference evidence="1" key="1">
    <citation type="submission" date="2015-12" db="EMBL/GenBank/DDBJ databases">
        <title>Gene expression during late stages of embryo sac development: a critical building block for successful pollen-pistil interactions.</title>
        <authorList>
            <person name="Liu Y."/>
            <person name="Joly V."/>
            <person name="Sabar M."/>
            <person name="Matton D.P."/>
        </authorList>
    </citation>
    <scope>NUCLEOTIDE SEQUENCE</scope>
</reference>
<name>A0A0V0GHZ5_SOLCH</name>